<evidence type="ECO:0000313" key="2">
    <source>
        <dbReference type="Proteomes" id="UP001222800"/>
    </source>
</evidence>
<organism evidence="1 2">
    <name type="scientific">Tepidibacter hydrothermalis</name>
    <dbReference type="NCBI Taxonomy" id="3036126"/>
    <lineage>
        <taxon>Bacteria</taxon>
        <taxon>Bacillati</taxon>
        <taxon>Bacillota</taxon>
        <taxon>Clostridia</taxon>
        <taxon>Peptostreptococcales</taxon>
        <taxon>Peptostreptococcaceae</taxon>
        <taxon>Tepidibacter</taxon>
    </lineage>
</organism>
<reference evidence="1 2" key="1">
    <citation type="submission" date="2023-03" db="EMBL/GenBank/DDBJ databases">
        <title>Complete genome sequence of Tepidibacter sp. SWIR-1, isolated from a deep-sea hydrothermal vent.</title>
        <authorList>
            <person name="Li X."/>
        </authorList>
    </citation>
    <scope>NUCLEOTIDE SEQUENCE [LARGE SCALE GENOMIC DNA]</scope>
    <source>
        <strain evidence="1 2">SWIR-1</strain>
    </source>
</reference>
<gene>
    <name evidence="1" type="ORF">P4S50_10895</name>
</gene>
<sequence>MEECLELIIHATFRGAKVLMVCIEGFLNSGIALDIVEIAFDIKNYCKKNIGRHS</sequence>
<dbReference type="Proteomes" id="UP001222800">
    <property type="component" value="Chromosome"/>
</dbReference>
<accession>A0ABY8E7N1</accession>
<dbReference type="RefSeq" id="WP_277730814.1">
    <property type="nucleotide sequence ID" value="NZ_CP120733.1"/>
</dbReference>
<name>A0ABY8E7N1_9FIRM</name>
<dbReference type="EMBL" id="CP120733">
    <property type="protein sequence ID" value="WFD08897.1"/>
    <property type="molecule type" value="Genomic_DNA"/>
</dbReference>
<evidence type="ECO:0000313" key="1">
    <source>
        <dbReference type="EMBL" id="WFD08897.1"/>
    </source>
</evidence>
<proteinExistence type="predicted"/>
<protein>
    <submittedName>
        <fullName evidence="1">Uncharacterized protein</fullName>
    </submittedName>
</protein>
<keyword evidence="2" id="KW-1185">Reference proteome</keyword>